<dbReference type="RefSeq" id="XP_007603824.1">
    <property type="nucleotide sequence ID" value="XM_007603762.1"/>
</dbReference>
<protein>
    <submittedName>
        <fullName evidence="1">Uncharacterized protein</fullName>
    </submittedName>
</protein>
<dbReference type="Gene3D" id="3.40.50.720">
    <property type="entry name" value="NAD(P)-binding Rossmann-like Domain"/>
    <property type="match status" value="1"/>
</dbReference>
<dbReference type="HOGENOM" id="CLU_081901_0_0_1"/>
<dbReference type="InterPro" id="IPR035985">
    <property type="entry name" value="Ubiquitin-activating_enz"/>
</dbReference>
<dbReference type="EMBL" id="JH370131">
    <property type="protein sequence ID" value="ELA42619.1"/>
    <property type="molecule type" value="Genomic_DNA"/>
</dbReference>
<sequence length="162" mass="18379">MDTVKYDRQIRLFGVETQEKLCSMKVQVLGSVNLISAEIVKNIVLLGVGKIIISRELLDETKKLVPDSLQCINPALEIMFLDFPTECDFTFNIDIESRNKSSFYFVCSKCLSINAETHIHDCVPLETDLLEVKYCLVGALAVQEFIKFIQGKDSVKSYKVNF</sequence>
<organism evidence="1 2">
    <name type="scientific">Vittaforma corneae (strain ATCC 50505)</name>
    <name type="common">Microsporidian parasite</name>
    <name type="synonym">Nosema corneum</name>
    <dbReference type="NCBI Taxonomy" id="993615"/>
    <lineage>
        <taxon>Eukaryota</taxon>
        <taxon>Fungi</taxon>
        <taxon>Fungi incertae sedis</taxon>
        <taxon>Microsporidia</taxon>
        <taxon>Nosematidae</taxon>
        <taxon>Vittaforma</taxon>
    </lineage>
</organism>
<reference evidence="2" key="1">
    <citation type="submission" date="2011-05" db="EMBL/GenBank/DDBJ databases">
        <title>The genome sequence of Vittaforma corneae strain ATCC 50505.</title>
        <authorList>
            <consortium name="The Broad Institute Genome Sequencing Platform"/>
            <person name="Cuomo C."/>
            <person name="Didier E."/>
            <person name="Bowers L."/>
            <person name="Young S.K."/>
            <person name="Zeng Q."/>
            <person name="Gargeya S."/>
            <person name="Fitzgerald M."/>
            <person name="Haas B."/>
            <person name="Abouelleil A."/>
            <person name="Alvarado L."/>
            <person name="Arachchi H.M."/>
            <person name="Berlin A."/>
            <person name="Chapman S.B."/>
            <person name="Gearin G."/>
            <person name="Goldberg J."/>
            <person name="Griggs A."/>
            <person name="Gujja S."/>
            <person name="Hansen M."/>
            <person name="Heiman D."/>
            <person name="Howarth C."/>
            <person name="Larimer J."/>
            <person name="Lui A."/>
            <person name="MacDonald P.J.P."/>
            <person name="McCowen C."/>
            <person name="Montmayeur A."/>
            <person name="Murphy C."/>
            <person name="Neiman D."/>
            <person name="Pearson M."/>
            <person name="Priest M."/>
            <person name="Roberts A."/>
            <person name="Saif S."/>
            <person name="Shea T."/>
            <person name="Sisk P."/>
            <person name="Stolte C."/>
            <person name="Sykes S."/>
            <person name="Wortman J."/>
            <person name="Nusbaum C."/>
            <person name="Birren B."/>
        </authorList>
    </citation>
    <scope>NUCLEOTIDE SEQUENCE [LARGE SCALE GENOMIC DNA]</scope>
    <source>
        <strain evidence="2">ATCC 50505</strain>
    </source>
</reference>
<dbReference type="GO" id="GO:0008641">
    <property type="term" value="F:ubiquitin-like modifier activating enzyme activity"/>
    <property type="evidence" value="ECO:0007669"/>
    <property type="project" value="InterPro"/>
</dbReference>
<accession>L2GPV5</accession>
<dbReference type="GeneID" id="19881089"/>
<evidence type="ECO:0000313" key="1">
    <source>
        <dbReference type="EMBL" id="ELA42619.1"/>
    </source>
</evidence>
<dbReference type="SUPFAM" id="SSF69572">
    <property type="entry name" value="Activating enzymes of the ubiquitin-like proteins"/>
    <property type="match status" value="2"/>
</dbReference>
<dbReference type="STRING" id="993615.L2GPV5"/>
<gene>
    <name evidence="1" type="ORF">VICG_00371</name>
</gene>
<name>L2GPV5_VITCO</name>
<dbReference type="OMA" id="NCVETEH"/>
<dbReference type="InParanoid" id="L2GPV5"/>
<evidence type="ECO:0000313" key="2">
    <source>
        <dbReference type="Proteomes" id="UP000011082"/>
    </source>
</evidence>
<dbReference type="VEuPathDB" id="MicrosporidiaDB:VICG_00371"/>
<dbReference type="AlphaFoldDB" id="L2GPV5"/>
<dbReference type="Proteomes" id="UP000011082">
    <property type="component" value="Unassembled WGS sequence"/>
</dbReference>
<dbReference type="OrthoDB" id="10252231at2759"/>
<keyword evidence="2" id="KW-1185">Reference proteome</keyword>
<proteinExistence type="predicted"/>